<accession>A0A426U5S8</accession>
<dbReference type="AlphaFoldDB" id="A0A426U5S8"/>
<evidence type="ECO:0000313" key="2">
    <source>
        <dbReference type="Proteomes" id="UP000280307"/>
    </source>
</evidence>
<protein>
    <submittedName>
        <fullName evidence="1">Uncharacterized protein</fullName>
    </submittedName>
</protein>
<evidence type="ECO:0000313" key="1">
    <source>
        <dbReference type="EMBL" id="RRR75278.1"/>
    </source>
</evidence>
<sequence>MDMNTIIGEMERREAIATSAGATDGNKILRTRALDGKIDESFLPASGGVSAETVIASESLAAGDWIHFHVVSGQRRIRRANAADNTKPAQGYVTTACNSGEGAQVFTSGINGSVATTGFVAGDVGVSVFLSATTSGGCSKTPPSTTGNVVQRLGFVAEVGGSVRVQFDKSPVVRL</sequence>
<name>A0A426U5S8_9CHLR</name>
<proteinExistence type="predicted"/>
<dbReference type="EMBL" id="RSAS01000200">
    <property type="protein sequence ID" value="RRR75278.1"/>
    <property type="molecule type" value="Genomic_DNA"/>
</dbReference>
<reference evidence="1 2" key="1">
    <citation type="submission" date="2018-12" db="EMBL/GenBank/DDBJ databases">
        <title>Genome Sequence of Candidatus Viridilinea halotolerans isolated from saline sulfide-rich spring.</title>
        <authorList>
            <person name="Grouzdev D.S."/>
            <person name="Burganskaya E.I."/>
            <person name="Krutkina M.S."/>
            <person name="Sukhacheva M.V."/>
            <person name="Gorlenko V.M."/>
        </authorList>
    </citation>
    <scope>NUCLEOTIDE SEQUENCE [LARGE SCALE GENOMIC DNA]</scope>
    <source>
        <strain evidence="1">Chok-6</strain>
    </source>
</reference>
<dbReference type="Proteomes" id="UP000280307">
    <property type="component" value="Unassembled WGS sequence"/>
</dbReference>
<gene>
    <name evidence="1" type="ORF">EI684_05085</name>
</gene>
<organism evidence="1 2">
    <name type="scientific">Candidatus Viridilinea halotolerans</name>
    <dbReference type="NCBI Taxonomy" id="2491704"/>
    <lineage>
        <taxon>Bacteria</taxon>
        <taxon>Bacillati</taxon>
        <taxon>Chloroflexota</taxon>
        <taxon>Chloroflexia</taxon>
        <taxon>Chloroflexales</taxon>
        <taxon>Chloroflexineae</taxon>
        <taxon>Oscillochloridaceae</taxon>
        <taxon>Candidatus Viridilinea</taxon>
    </lineage>
</organism>
<comment type="caution">
    <text evidence="1">The sequence shown here is derived from an EMBL/GenBank/DDBJ whole genome shotgun (WGS) entry which is preliminary data.</text>
</comment>